<dbReference type="GO" id="GO:0006384">
    <property type="term" value="P:transcription initiation at RNA polymerase III promoter"/>
    <property type="evidence" value="ECO:0007669"/>
    <property type="project" value="InterPro"/>
</dbReference>
<dbReference type="AlphaFoldDB" id="A0A875RY17"/>
<dbReference type="InterPro" id="IPR042536">
    <property type="entry name" value="TFIIIC_tauA_Sfc1"/>
</dbReference>
<keyword evidence="3" id="KW-0804">Transcription</keyword>
<dbReference type="PANTHER" id="PTHR13230:SF5">
    <property type="entry name" value="GENERAL TRANSCRIPTION FACTOR 3C POLYPEPTIDE 5"/>
    <property type="match status" value="1"/>
</dbReference>
<dbReference type="GO" id="GO:0001003">
    <property type="term" value="F:RNA polymerase III type 2 promoter sequence-specific DNA binding"/>
    <property type="evidence" value="ECO:0007669"/>
    <property type="project" value="TreeGrafter"/>
</dbReference>
<keyword evidence="4" id="KW-0539">Nucleus</keyword>
<dbReference type="Pfam" id="PF09734">
    <property type="entry name" value="Tau95"/>
    <property type="match status" value="1"/>
</dbReference>
<dbReference type="Pfam" id="PF17682">
    <property type="entry name" value="Tau95_N"/>
    <property type="match status" value="1"/>
</dbReference>
<dbReference type="KEGG" id="bnn:FOA43_001323"/>
<evidence type="ECO:0000313" key="9">
    <source>
        <dbReference type="Proteomes" id="UP000662931"/>
    </source>
</evidence>
<keyword evidence="2" id="KW-0238">DNA-binding</keyword>
<dbReference type="Proteomes" id="UP000662931">
    <property type="component" value="Chromosome 1"/>
</dbReference>
<dbReference type="GO" id="GO:0000127">
    <property type="term" value="C:transcription factor TFIIIC complex"/>
    <property type="evidence" value="ECO:0007669"/>
    <property type="project" value="InterPro"/>
</dbReference>
<name>A0A875RY17_EENNA</name>
<evidence type="ECO:0000313" key="8">
    <source>
        <dbReference type="EMBL" id="QPG74006.1"/>
    </source>
</evidence>
<comment type="subcellular location">
    <subcellularLocation>
        <location evidence="1">Nucleus</location>
    </subcellularLocation>
</comment>
<dbReference type="InterPro" id="IPR019136">
    <property type="entry name" value="TF_IIIC_su-5_HTH"/>
</dbReference>
<evidence type="ECO:0000256" key="3">
    <source>
        <dbReference type="ARBA" id="ARBA00023163"/>
    </source>
</evidence>
<organism evidence="8 9">
    <name type="scientific">Eeniella nana</name>
    <name type="common">Yeast</name>
    <name type="synonym">Brettanomyces nanus</name>
    <dbReference type="NCBI Taxonomy" id="13502"/>
    <lineage>
        <taxon>Eukaryota</taxon>
        <taxon>Fungi</taxon>
        <taxon>Dikarya</taxon>
        <taxon>Ascomycota</taxon>
        <taxon>Saccharomycotina</taxon>
        <taxon>Pichiomycetes</taxon>
        <taxon>Pichiales</taxon>
        <taxon>Pichiaceae</taxon>
        <taxon>Brettanomyces</taxon>
    </lineage>
</organism>
<dbReference type="OrthoDB" id="5598268at2759"/>
<feature type="domain" description="Transcription factor IIIC subunit Tfc1/Sfc1 triple barrel" evidence="7">
    <location>
        <begin position="16"/>
        <end position="129"/>
    </location>
</feature>
<dbReference type="RefSeq" id="XP_038777571.1">
    <property type="nucleotide sequence ID" value="XM_038921643.1"/>
</dbReference>
<keyword evidence="9" id="KW-1185">Reference proteome</keyword>
<evidence type="ECO:0000256" key="1">
    <source>
        <dbReference type="ARBA" id="ARBA00004123"/>
    </source>
</evidence>
<evidence type="ECO:0000256" key="2">
    <source>
        <dbReference type="ARBA" id="ARBA00023125"/>
    </source>
</evidence>
<protein>
    <submittedName>
        <fullName evidence="8">Uncharacterized protein</fullName>
    </submittedName>
</protein>
<feature type="compositionally biased region" description="Basic and acidic residues" evidence="5">
    <location>
        <begin position="521"/>
        <end position="534"/>
    </location>
</feature>
<feature type="region of interest" description="Disordered" evidence="5">
    <location>
        <begin position="477"/>
        <end position="534"/>
    </location>
</feature>
<evidence type="ECO:0000259" key="7">
    <source>
        <dbReference type="Pfam" id="PF17682"/>
    </source>
</evidence>
<reference evidence="8" key="1">
    <citation type="submission" date="2020-10" db="EMBL/GenBank/DDBJ databases">
        <authorList>
            <person name="Roach M.J.R."/>
        </authorList>
    </citation>
    <scope>NUCLEOTIDE SEQUENCE</scope>
    <source>
        <strain evidence="8">CBS 1945</strain>
    </source>
</reference>
<dbReference type="GO" id="GO:0005634">
    <property type="term" value="C:nucleus"/>
    <property type="evidence" value="ECO:0007669"/>
    <property type="project" value="UniProtKB-SubCell"/>
</dbReference>
<dbReference type="InterPro" id="IPR041499">
    <property type="entry name" value="Tfc1/Sfc1_N"/>
</dbReference>
<evidence type="ECO:0000256" key="5">
    <source>
        <dbReference type="SAM" id="MobiDB-lite"/>
    </source>
</evidence>
<dbReference type="Gene3D" id="3.30.200.160">
    <property type="entry name" value="TFIIIC, subcomplex tauA, subunit Sfc1, barrel domain"/>
    <property type="match status" value="1"/>
</dbReference>
<feature type="domain" description="Transcription factor IIIC subunit 5 HTH" evidence="6">
    <location>
        <begin position="178"/>
        <end position="339"/>
    </location>
</feature>
<dbReference type="GO" id="GO:0001002">
    <property type="term" value="F:RNA polymerase III type 1 promoter sequence-specific DNA binding"/>
    <property type="evidence" value="ECO:0007669"/>
    <property type="project" value="TreeGrafter"/>
</dbReference>
<evidence type="ECO:0000256" key="4">
    <source>
        <dbReference type="ARBA" id="ARBA00023242"/>
    </source>
</evidence>
<proteinExistence type="predicted"/>
<gene>
    <name evidence="8" type="ORF">FOA43_001323</name>
</gene>
<dbReference type="EMBL" id="CP064812">
    <property type="protein sequence ID" value="QPG74006.1"/>
    <property type="molecule type" value="Genomic_DNA"/>
</dbReference>
<dbReference type="GeneID" id="62194724"/>
<evidence type="ECO:0000259" key="6">
    <source>
        <dbReference type="Pfam" id="PF09734"/>
    </source>
</evidence>
<sequence length="566" mass="65424">MPPPAPTYSLDVPSYISIEYPLRVNNVSRAIDMVGGSSQISECFIDPEMDLQLKLRPDDPYSHPINSAKIISDENVLFKLRVPKKILANHIGDVRGALEECESKGRDYTVEPVGLLGKTYRFRTLADFQKLSRDSKFTHQFDASLNTGDFGEIKQFSNSIRSDFVANQHYDNRNMDIPPLVRYARADVPFNYRYTGNLLLDESGKWQNKAVKLHTIFVDWGREPPQTFDPVLQEEYDKAVRDYSTLKDTLPTRLADESPVYYFLECIKLLRKLFDMKPIWLRRHVHWMLPEKFRTQLRYALPYVAYTTTKGPWRQSFIRFGYDPAKESSAAPFQVEAFRSNRNHVTDSQVQRMVDNGEDVYIIPETLYQYLDEFSDTNSELNKLQIGKVPRQFFFDGENPTSVVSFQIGDIMDEDVKQILRGATISDACHEGSGWYDWVTICRLRAVVKYKLGCINEGRAVSEPRVVELSQRTQFSKNQYAHIKPESQGEDGEEEGEEEVEAEETEEGEVENEADDESQTEDDKSSEKDDIIRRLEMFNPESKNLLEELHGLIKQEDVMDVEWKGQ</sequence>
<accession>A0A875RY17</accession>
<dbReference type="InterPro" id="IPR040454">
    <property type="entry name" value="TF_IIIC_Tfc1/Sfc1"/>
</dbReference>
<dbReference type="PANTHER" id="PTHR13230">
    <property type="entry name" value="GENERAL TRANSCRIPTION FACTOR IIIC, POLYPEPTIDE 5"/>
    <property type="match status" value="1"/>
</dbReference>
<feature type="compositionally biased region" description="Acidic residues" evidence="5">
    <location>
        <begin position="488"/>
        <end position="520"/>
    </location>
</feature>